<dbReference type="EMBL" id="JABANN010000091">
    <property type="protein sequence ID" value="KAF4671954.1"/>
    <property type="molecule type" value="Genomic_DNA"/>
</dbReference>
<feature type="region of interest" description="Disordered" evidence="1">
    <location>
        <begin position="1"/>
        <end position="25"/>
    </location>
</feature>
<evidence type="ECO:0000313" key="2">
    <source>
        <dbReference type="EMBL" id="KAF4666372.1"/>
    </source>
</evidence>
<dbReference type="Proteomes" id="UP000570595">
    <property type="component" value="Unassembled WGS sequence"/>
</dbReference>
<name>A0A7J6MKE4_PEROL</name>
<organism evidence="3 5">
    <name type="scientific">Perkinsus olseni</name>
    <name type="common">Perkinsus atlanticus</name>
    <dbReference type="NCBI Taxonomy" id="32597"/>
    <lineage>
        <taxon>Eukaryota</taxon>
        <taxon>Sar</taxon>
        <taxon>Alveolata</taxon>
        <taxon>Perkinsozoa</taxon>
        <taxon>Perkinsea</taxon>
        <taxon>Perkinsida</taxon>
        <taxon>Perkinsidae</taxon>
        <taxon>Perkinsus</taxon>
    </lineage>
</organism>
<dbReference type="Proteomes" id="UP000572268">
    <property type="component" value="Unassembled WGS sequence"/>
</dbReference>
<sequence length="453" mass="50303">MPGRSCLEMGEQETGGSEGSTSAEENDLVLPLERTLDERCAISLFNHLRILAYELALSVSSADQDMEAIAISFVDANTQAALAKCIVNFWFICGSHVHEYWDEAQQRSWLNRLYVLILGSQEGLVSLYSGFVILRDCIFTLHWATGRSATGWSAEQDKSWLCRLSDLAAPLAARSKSLSRIMSHERLFPAISLSENTPSYALSGGKTPYRNGYLPGPMSSWRLTGPQKIAAGVAITVPGGIALSALGLAGHYLINGSQDQSAELQAKCDELSRDKEMCIRFNFRARRSAFVYRPRDIQVARKLHPIVITNNTESTLKFYLYRSTDVVCVRPIGGVGPDSEGKREIPAGQQALFRPSVSGDSFWLKGYSQFGWIEYPEELSAIYGKFDAIHAKDVAVPHGGLRQRQLWHRGGMLLLVVSRDEVVAPKPQENSANNYVNYKDEGSSLREEERDKI</sequence>
<feature type="region of interest" description="Disordered" evidence="1">
    <location>
        <begin position="426"/>
        <end position="453"/>
    </location>
</feature>
<dbReference type="EMBL" id="JABAHT010000075">
    <property type="protein sequence ID" value="KAF4666372.1"/>
    <property type="molecule type" value="Genomic_DNA"/>
</dbReference>
<protein>
    <submittedName>
        <fullName evidence="3">Uncharacterized protein</fullName>
    </submittedName>
</protein>
<evidence type="ECO:0000313" key="4">
    <source>
        <dbReference type="Proteomes" id="UP000570595"/>
    </source>
</evidence>
<feature type="compositionally biased region" description="Basic and acidic residues" evidence="1">
    <location>
        <begin position="438"/>
        <end position="453"/>
    </location>
</feature>
<evidence type="ECO:0000256" key="1">
    <source>
        <dbReference type="SAM" id="MobiDB-lite"/>
    </source>
</evidence>
<dbReference type="AlphaFoldDB" id="A0A7J6MKE4"/>
<proteinExistence type="predicted"/>
<evidence type="ECO:0000313" key="3">
    <source>
        <dbReference type="EMBL" id="KAF4671954.1"/>
    </source>
</evidence>
<evidence type="ECO:0000313" key="5">
    <source>
        <dbReference type="Proteomes" id="UP000572268"/>
    </source>
</evidence>
<accession>A0A7J6MKE4</accession>
<gene>
    <name evidence="3" type="ORF">FOL46_009713</name>
    <name evidence="2" type="ORF">FOZ61_009851</name>
</gene>
<comment type="caution">
    <text evidence="3">The sequence shown here is derived from an EMBL/GenBank/DDBJ whole genome shotgun (WGS) entry which is preliminary data.</text>
</comment>
<dbReference type="OrthoDB" id="429941at2759"/>
<feature type="compositionally biased region" description="Low complexity" evidence="1">
    <location>
        <begin position="8"/>
        <end position="23"/>
    </location>
</feature>
<reference evidence="4 5" key="1">
    <citation type="submission" date="2020-04" db="EMBL/GenBank/DDBJ databases">
        <title>Perkinsus olseni comparative genomics.</title>
        <authorList>
            <person name="Bogema D.R."/>
        </authorList>
    </citation>
    <scope>NUCLEOTIDE SEQUENCE [LARGE SCALE GENOMIC DNA]</scope>
    <source>
        <strain evidence="2">ATCC PRA-179</strain>
        <strain evidence="3">ATCC PRA-31</strain>
    </source>
</reference>